<feature type="domain" description="XdhC Rossmann" evidence="1">
    <location>
        <begin position="47"/>
        <end position="188"/>
    </location>
</feature>
<dbReference type="AlphaFoldDB" id="A0A381UHZ3"/>
<dbReference type="PANTHER" id="PTHR30388:SF4">
    <property type="entry name" value="MOLYBDENUM COFACTOR INSERTION CHAPERONE PAOD"/>
    <property type="match status" value="1"/>
</dbReference>
<name>A0A381UHZ3_9ZZZZ</name>
<sequence>EIFTLNDIGNDKISKNVEKAITEDQLLLEEIDSEEYIFNPFNPPIKLIIVGAVHVAQSLASIAKIMDFDVIIVDPREAFATEERFPNTLILSSWPDEILSDIQIDKRTCLVTLTHEPNLDDRALKIALESDCFYIGALGSKKTHSKRIQRLKDMGFDENSTKRVNGPIGLPINAKKPNEIAVSIISEIISCLRYENITTTKLRENWKLR</sequence>
<dbReference type="Pfam" id="PF13478">
    <property type="entry name" value="XdhC_C"/>
    <property type="match status" value="1"/>
</dbReference>
<dbReference type="InterPro" id="IPR027051">
    <property type="entry name" value="XdhC_Rossmann_dom"/>
</dbReference>
<dbReference type="Gene3D" id="3.40.50.720">
    <property type="entry name" value="NAD(P)-binding Rossmann-like Domain"/>
    <property type="match status" value="1"/>
</dbReference>
<proteinExistence type="predicted"/>
<evidence type="ECO:0000259" key="1">
    <source>
        <dbReference type="Pfam" id="PF13478"/>
    </source>
</evidence>
<dbReference type="PANTHER" id="PTHR30388">
    <property type="entry name" value="ALDEHYDE OXIDOREDUCTASE MOLYBDENUM COFACTOR ASSEMBLY PROTEIN"/>
    <property type="match status" value="1"/>
</dbReference>
<protein>
    <recommendedName>
        <fullName evidence="1">XdhC Rossmann domain-containing protein</fullName>
    </recommendedName>
</protein>
<reference evidence="2" key="1">
    <citation type="submission" date="2018-05" db="EMBL/GenBank/DDBJ databases">
        <authorList>
            <person name="Lanie J.A."/>
            <person name="Ng W.-L."/>
            <person name="Kazmierczak K.M."/>
            <person name="Andrzejewski T.M."/>
            <person name="Davidsen T.M."/>
            <person name="Wayne K.J."/>
            <person name="Tettelin H."/>
            <person name="Glass J.I."/>
            <person name="Rusch D."/>
            <person name="Podicherti R."/>
            <person name="Tsui H.-C.T."/>
            <person name="Winkler M.E."/>
        </authorList>
    </citation>
    <scope>NUCLEOTIDE SEQUENCE</scope>
</reference>
<evidence type="ECO:0000313" key="2">
    <source>
        <dbReference type="EMBL" id="SVA27258.1"/>
    </source>
</evidence>
<feature type="non-terminal residue" evidence="2">
    <location>
        <position position="1"/>
    </location>
</feature>
<dbReference type="InterPro" id="IPR052698">
    <property type="entry name" value="MoCofactor_Util/Proc"/>
</dbReference>
<accession>A0A381UHZ3</accession>
<organism evidence="2">
    <name type="scientific">marine metagenome</name>
    <dbReference type="NCBI Taxonomy" id="408172"/>
    <lineage>
        <taxon>unclassified sequences</taxon>
        <taxon>metagenomes</taxon>
        <taxon>ecological metagenomes</taxon>
    </lineage>
</organism>
<dbReference type="EMBL" id="UINC01006393">
    <property type="protein sequence ID" value="SVA27258.1"/>
    <property type="molecule type" value="Genomic_DNA"/>
</dbReference>
<gene>
    <name evidence="2" type="ORF">METZ01_LOCUS80112</name>
</gene>